<feature type="signal peptide" evidence="2">
    <location>
        <begin position="1"/>
        <end position="27"/>
    </location>
</feature>
<dbReference type="PROSITE" id="PS51257">
    <property type="entry name" value="PROKAR_LIPOPROTEIN"/>
    <property type="match status" value="1"/>
</dbReference>
<organism evidence="3">
    <name type="scientific">Streptomyces sp. NBC_00093</name>
    <dbReference type="NCBI Taxonomy" id="2975649"/>
    <lineage>
        <taxon>Bacteria</taxon>
        <taxon>Bacillati</taxon>
        <taxon>Actinomycetota</taxon>
        <taxon>Actinomycetes</taxon>
        <taxon>Kitasatosporales</taxon>
        <taxon>Streptomycetaceae</taxon>
        <taxon>Streptomyces</taxon>
    </lineage>
</organism>
<sequence length="238" mass="24832">MSTRVRFLAGFGAAALALSLAACGSEADEARNATGSPTVDGTTADGTAADAGSQDCPDRHEATVEDDVFGGTADIDLCALPDIHRTTLSASWARVSGVPDAFRIPLNLAPVSCASDSEDSCKQTRVLVDERDTCNSPEPDCHPQRGEELSVVCSVKDPAGASTVWYGVLLNKRLLATGGQNNDSSPQHYTDKGSRPIGYLDAKNVNKVSGDLPTCDGTVLHGKWARSLAQLEGVEAVS</sequence>
<evidence type="ECO:0008006" key="4">
    <source>
        <dbReference type="Google" id="ProtNLM"/>
    </source>
</evidence>
<evidence type="ECO:0000256" key="1">
    <source>
        <dbReference type="SAM" id="MobiDB-lite"/>
    </source>
</evidence>
<protein>
    <recommendedName>
        <fullName evidence="4">Lipoprotein</fullName>
    </recommendedName>
</protein>
<dbReference type="AlphaFoldDB" id="A0AAU1ZT79"/>
<gene>
    <name evidence="3" type="ORF">OHA22_08880</name>
</gene>
<evidence type="ECO:0000313" key="3">
    <source>
        <dbReference type="EMBL" id="WTT15626.1"/>
    </source>
</evidence>
<feature type="compositionally biased region" description="Low complexity" evidence="1">
    <location>
        <begin position="40"/>
        <end position="52"/>
    </location>
</feature>
<feature type="region of interest" description="Disordered" evidence="1">
    <location>
        <begin position="30"/>
        <end position="59"/>
    </location>
</feature>
<proteinExistence type="predicted"/>
<accession>A0AAU1ZT79</accession>
<feature type="chain" id="PRO_5043659267" description="Lipoprotein" evidence="2">
    <location>
        <begin position="28"/>
        <end position="238"/>
    </location>
</feature>
<dbReference type="EMBL" id="CP108222">
    <property type="protein sequence ID" value="WTT15626.1"/>
    <property type="molecule type" value="Genomic_DNA"/>
</dbReference>
<evidence type="ECO:0000256" key="2">
    <source>
        <dbReference type="SAM" id="SignalP"/>
    </source>
</evidence>
<name>A0AAU1ZT79_9ACTN</name>
<keyword evidence="2" id="KW-0732">Signal</keyword>
<reference evidence="3" key="1">
    <citation type="submission" date="2022-10" db="EMBL/GenBank/DDBJ databases">
        <title>The complete genomes of actinobacterial strains from the NBC collection.</title>
        <authorList>
            <person name="Joergensen T.S."/>
            <person name="Alvarez Arevalo M."/>
            <person name="Sterndorff E.B."/>
            <person name="Faurdal D."/>
            <person name="Vuksanovic O."/>
            <person name="Mourched A.-S."/>
            <person name="Charusanti P."/>
            <person name="Shaw S."/>
            <person name="Blin K."/>
            <person name="Weber T."/>
        </authorList>
    </citation>
    <scope>NUCLEOTIDE SEQUENCE</scope>
    <source>
        <strain evidence="3">NBC_00093</strain>
    </source>
</reference>
<dbReference type="InterPro" id="IPR006311">
    <property type="entry name" value="TAT_signal"/>
</dbReference>
<dbReference type="PROSITE" id="PS51318">
    <property type="entry name" value="TAT"/>
    <property type="match status" value="1"/>
</dbReference>